<evidence type="ECO:0000313" key="1">
    <source>
        <dbReference type="EMBL" id="HJG29120.1"/>
    </source>
</evidence>
<proteinExistence type="predicted"/>
<sequence length="343" mass="38284">MSERIFKMYSPLTGELYQAGEYEYEDSVDEYNGEELLPYAKDIEKAVKAYTDNGTEDLMKYFYESEYIKKHVLRLVPSVEVWNGRLYGCTTVRTDEDLSEPGWDKLMDYLSGQYSDGWGEGFEQREIETEDGLLYVHFWQDHDFNFTVEEVTPSKKYEITDIEHPKDPSLHRIRALRRVSETVGPGTLGGYVQSEENLSQENDGAWIYGEAICCESAIVTKGGFLTDHARVSGSALISGEAEIGGYARVRDRAIVTGGTVQENALVCGEAVVRKNVATEAVPLVEEHATVMGTVAGAVYLAADTFILPGNTVDNPTNSVLSINGTHMRLYSIEQVKPPKAPER</sequence>
<protein>
    <submittedName>
        <fullName evidence="1">Uncharacterized protein</fullName>
    </submittedName>
</protein>
<dbReference type="EMBL" id="DYVE01000279">
    <property type="protein sequence ID" value="HJG29120.1"/>
    <property type="molecule type" value="Genomic_DNA"/>
</dbReference>
<accession>A0A921IKU9</accession>
<name>A0A921IKU9_9FIRM</name>
<reference evidence="1" key="1">
    <citation type="journal article" date="2021" name="PeerJ">
        <title>Extensive microbial diversity within the chicken gut microbiome revealed by metagenomics and culture.</title>
        <authorList>
            <person name="Gilroy R."/>
            <person name="Ravi A."/>
            <person name="Getino M."/>
            <person name="Pursley I."/>
            <person name="Horton D.L."/>
            <person name="Alikhan N.F."/>
            <person name="Baker D."/>
            <person name="Gharbi K."/>
            <person name="Hall N."/>
            <person name="Watson M."/>
            <person name="Adriaenssens E.M."/>
            <person name="Foster-Nyarko E."/>
            <person name="Jarju S."/>
            <person name="Secka A."/>
            <person name="Antonio M."/>
            <person name="Oren A."/>
            <person name="Chaudhuri R.R."/>
            <person name="La Ragione R."/>
            <person name="Hildebrand F."/>
            <person name="Pallen M.J."/>
        </authorList>
    </citation>
    <scope>NUCLEOTIDE SEQUENCE</scope>
    <source>
        <strain evidence="1">ChiBcec21-2208</strain>
    </source>
</reference>
<organism evidence="1 2">
    <name type="scientific">Subdoligranulum variabile</name>
    <dbReference type="NCBI Taxonomy" id="214851"/>
    <lineage>
        <taxon>Bacteria</taxon>
        <taxon>Bacillati</taxon>
        <taxon>Bacillota</taxon>
        <taxon>Clostridia</taxon>
        <taxon>Eubacteriales</taxon>
        <taxon>Oscillospiraceae</taxon>
        <taxon>Subdoligranulum</taxon>
    </lineage>
</organism>
<dbReference type="Proteomes" id="UP000782880">
    <property type="component" value="Unassembled WGS sequence"/>
</dbReference>
<reference evidence="1" key="2">
    <citation type="submission" date="2021-09" db="EMBL/GenBank/DDBJ databases">
        <authorList>
            <person name="Gilroy R."/>
        </authorList>
    </citation>
    <scope>NUCLEOTIDE SEQUENCE</scope>
    <source>
        <strain evidence="1">ChiBcec21-2208</strain>
    </source>
</reference>
<comment type="caution">
    <text evidence="1">The sequence shown here is derived from an EMBL/GenBank/DDBJ whole genome shotgun (WGS) entry which is preliminary data.</text>
</comment>
<dbReference type="SUPFAM" id="SSF51161">
    <property type="entry name" value="Trimeric LpxA-like enzymes"/>
    <property type="match status" value="1"/>
</dbReference>
<dbReference type="InterPro" id="IPR011004">
    <property type="entry name" value="Trimer_LpxA-like_sf"/>
</dbReference>
<dbReference type="AlphaFoldDB" id="A0A921IKU9"/>
<evidence type="ECO:0000313" key="2">
    <source>
        <dbReference type="Proteomes" id="UP000782880"/>
    </source>
</evidence>
<gene>
    <name evidence="1" type="ORF">K8V20_10825</name>
</gene>